<evidence type="ECO:0000256" key="4">
    <source>
        <dbReference type="ARBA" id="ARBA00022679"/>
    </source>
</evidence>
<feature type="transmembrane region" description="Helical" evidence="12">
    <location>
        <begin position="343"/>
        <end position="362"/>
    </location>
</feature>
<keyword evidence="7 12" id="KW-0472">Membrane</keyword>
<dbReference type="InterPro" id="IPR049941">
    <property type="entry name" value="LPLAT_7/PORCN-like"/>
</dbReference>
<feature type="transmembrane region" description="Helical" evidence="12">
    <location>
        <begin position="172"/>
        <end position="193"/>
    </location>
</feature>
<evidence type="ECO:0000256" key="9">
    <source>
        <dbReference type="ARBA" id="ARBA00025707"/>
    </source>
</evidence>
<dbReference type="GO" id="GO:0071617">
    <property type="term" value="F:lysophospholipid acyltransferase activity"/>
    <property type="evidence" value="ECO:0007669"/>
    <property type="project" value="TreeGrafter"/>
</dbReference>
<keyword evidence="4" id="KW-0808">Transferase</keyword>
<comment type="pathway">
    <text evidence="2">Lipid metabolism; phospholipid metabolism.</text>
</comment>
<feature type="transmembrane region" description="Helical" evidence="12">
    <location>
        <begin position="54"/>
        <end position="73"/>
    </location>
</feature>
<accession>A0A7S4B407</accession>
<evidence type="ECO:0000313" key="13">
    <source>
        <dbReference type="EMBL" id="CAE0753176.1"/>
    </source>
</evidence>
<gene>
    <name evidence="13" type="ORF">PCAR00345_LOCUS5763</name>
</gene>
<keyword evidence="5 12" id="KW-0812">Transmembrane</keyword>
<sequence length="425" mass="46673">MADDAMYALVLLASLAAGAVLYSGMVPIQARAAFSAGIGVLVLCLCCQTQAIHAFFPAAMVLLVIMLLPKYLHGKLCLSISIGYLALARNLQLGAFTNAVLLILTLKLMSIGFDSQDGKLSSRSPILILQYLFCFNGMLTGPFYRFTAWEEVLVLPRTGHVRKSPPGAVARALARTIAAVAIWRGVAVFLPFSAVYDPSFGKATLLYRCVYAYLSCFQFRYRFYACWLLMEAVGLLVGHEDASNVQVLQCELAIVPSQYVNAWNTSVQRFLVDYVYRRVPACQRAARQLCTFLFSAYWHGIHAGYYLFFGGIAAMIAMEQLVGAPAARRVRTLGWAPAGGMRAFICNVACSAWTMCCFTWFGQAFHLKHTRDIQDMWERFHYVGFAVYLAPIPVALAIVAASSRMGSSPNTHVGVAPPKVASKAN</sequence>
<dbReference type="GO" id="GO:0030258">
    <property type="term" value="P:lipid modification"/>
    <property type="evidence" value="ECO:0007669"/>
    <property type="project" value="TreeGrafter"/>
</dbReference>
<comment type="pathway">
    <text evidence="9">Phospholipid metabolism.</text>
</comment>
<dbReference type="Pfam" id="PF03062">
    <property type="entry name" value="MBOAT"/>
    <property type="match status" value="1"/>
</dbReference>
<dbReference type="PANTHER" id="PTHR13906:SF16">
    <property type="entry name" value="LYSOPHOSPHOLIPID ACYLTRANSFERASE 7"/>
    <property type="match status" value="1"/>
</dbReference>
<protein>
    <recommendedName>
        <fullName evidence="10">Lysophospholipid acyltransferase 7</fullName>
    </recommendedName>
</protein>
<dbReference type="AlphaFoldDB" id="A0A7S4B407"/>
<evidence type="ECO:0000256" key="10">
    <source>
        <dbReference type="ARBA" id="ARBA00093678"/>
    </source>
</evidence>
<comment type="subcellular location">
    <subcellularLocation>
        <location evidence="1">Membrane</location>
        <topology evidence="1">Multi-pass membrane protein</topology>
    </subcellularLocation>
</comment>
<evidence type="ECO:0000256" key="6">
    <source>
        <dbReference type="ARBA" id="ARBA00022989"/>
    </source>
</evidence>
<feature type="transmembrane region" description="Helical" evidence="12">
    <location>
        <begin position="382"/>
        <end position="401"/>
    </location>
</feature>
<dbReference type="PANTHER" id="PTHR13906">
    <property type="entry name" value="PORCUPINE"/>
    <property type="match status" value="1"/>
</dbReference>
<dbReference type="InterPro" id="IPR004299">
    <property type="entry name" value="MBOAT_fam"/>
</dbReference>
<comment type="similarity">
    <text evidence="3">Belongs to the membrane-bound acyltransferase family.</text>
</comment>
<feature type="transmembrane region" description="Helical" evidence="12">
    <location>
        <begin position="93"/>
        <end position="113"/>
    </location>
</feature>
<evidence type="ECO:0000256" key="8">
    <source>
        <dbReference type="ARBA" id="ARBA00023315"/>
    </source>
</evidence>
<proteinExistence type="inferred from homology"/>
<evidence type="ECO:0000256" key="7">
    <source>
        <dbReference type="ARBA" id="ARBA00023136"/>
    </source>
</evidence>
<evidence type="ECO:0000256" key="1">
    <source>
        <dbReference type="ARBA" id="ARBA00004141"/>
    </source>
</evidence>
<evidence type="ECO:0000256" key="2">
    <source>
        <dbReference type="ARBA" id="ARBA00005074"/>
    </source>
</evidence>
<keyword evidence="8" id="KW-0012">Acyltransferase</keyword>
<feature type="transmembrane region" description="Helical" evidence="12">
    <location>
        <begin position="125"/>
        <end position="144"/>
    </location>
</feature>
<evidence type="ECO:0000256" key="5">
    <source>
        <dbReference type="ARBA" id="ARBA00022692"/>
    </source>
</evidence>
<keyword evidence="6 12" id="KW-1133">Transmembrane helix</keyword>
<dbReference type="GO" id="GO:0016020">
    <property type="term" value="C:membrane"/>
    <property type="evidence" value="ECO:0007669"/>
    <property type="project" value="UniProtKB-SubCell"/>
</dbReference>
<evidence type="ECO:0000256" key="3">
    <source>
        <dbReference type="ARBA" id="ARBA00010323"/>
    </source>
</evidence>
<reference evidence="13" key="1">
    <citation type="submission" date="2021-01" db="EMBL/GenBank/DDBJ databases">
        <authorList>
            <person name="Corre E."/>
            <person name="Pelletier E."/>
            <person name="Niang G."/>
            <person name="Scheremetjew M."/>
            <person name="Finn R."/>
            <person name="Kale V."/>
            <person name="Holt S."/>
            <person name="Cochrane G."/>
            <person name="Meng A."/>
            <person name="Brown T."/>
            <person name="Cohen L."/>
        </authorList>
    </citation>
    <scope>NUCLEOTIDE SEQUENCE</scope>
    <source>
        <strain evidence="13">CCMP645</strain>
    </source>
</reference>
<evidence type="ECO:0000256" key="12">
    <source>
        <dbReference type="SAM" id="Phobius"/>
    </source>
</evidence>
<dbReference type="GO" id="GO:0006661">
    <property type="term" value="P:phosphatidylinositol biosynthetic process"/>
    <property type="evidence" value="ECO:0007669"/>
    <property type="project" value="TreeGrafter"/>
</dbReference>
<organism evidence="13">
    <name type="scientific">Chrysotila carterae</name>
    <name type="common">Marine alga</name>
    <name type="synonym">Syracosphaera carterae</name>
    <dbReference type="NCBI Taxonomy" id="13221"/>
    <lineage>
        <taxon>Eukaryota</taxon>
        <taxon>Haptista</taxon>
        <taxon>Haptophyta</taxon>
        <taxon>Prymnesiophyceae</taxon>
        <taxon>Isochrysidales</taxon>
        <taxon>Isochrysidaceae</taxon>
        <taxon>Chrysotila</taxon>
    </lineage>
</organism>
<feature type="region of interest" description="Disordered" evidence="11">
    <location>
        <begin position="406"/>
        <end position="425"/>
    </location>
</feature>
<name>A0A7S4B407_CHRCT</name>
<feature type="transmembrane region" description="Helical" evidence="12">
    <location>
        <begin position="303"/>
        <end position="322"/>
    </location>
</feature>
<dbReference type="GO" id="GO:0044233">
    <property type="term" value="C:mitochondria-associated endoplasmic reticulum membrane contact site"/>
    <property type="evidence" value="ECO:0007669"/>
    <property type="project" value="TreeGrafter"/>
</dbReference>
<dbReference type="EMBL" id="HBIZ01009791">
    <property type="protein sequence ID" value="CAE0753176.1"/>
    <property type="molecule type" value="Transcribed_RNA"/>
</dbReference>
<evidence type="ECO:0000256" key="11">
    <source>
        <dbReference type="SAM" id="MobiDB-lite"/>
    </source>
</evidence>